<dbReference type="Proteomes" id="UP000281192">
    <property type="component" value="Chromosome"/>
</dbReference>
<dbReference type="KEGG" id="cfh:C1707_03385"/>
<keyword evidence="4" id="KW-1185">Reference proteome</keyword>
<dbReference type="AlphaFoldDB" id="A0A2N5CUX0"/>
<evidence type="ECO:0000313" key="1">
    <source>
        <dbReference type="EMBL" id="AYV45363.1"/>
    </source>
</evidence>
<dbReference type="RefSeq" id="WP_101712707.1">
    <property type="nucleotide sequence ID" value="NZ_CP026100.1"/>
</dbReference>
<dbReference type="EMBL" id="CP026100">
    <property type="protein sequence ID" value="AYV45363.1"/>
    <property type="molecule type" value="Genomic_DNA"/>
</dbReference>
<evidence type="ECO:0000313" key="2">
    <source>
        <dbReference type="EMBL" id="PLR17593.1"/>
    </source>
</evidence>
<name>A0A2N5CUX0_9CAUL</name>
<reference evidence="2 3" key="1">
    <citation type="submission" date="2017-12" db="EMBL/GenBank/DDBJ databases">
        <title>The genome sequence of Caulobacter flavus CGMCC1 15093.</title>
        <authorList>
            <person name="Gao J."/>
            <person name="Mao X."/>
            <person name="Sun J."/>
        </authorList>
    </citation>
    <scope>NUCLEOTIDE SEQUENCE [LARGE SCALE GENOMIC DNA]</scope>
    <source>
        <strain evidence="2 3">CGMCC1 15093</strain>
    </source>
</reference>
<accession>A0A2N5CUX0</accession>
<organism evidence="2 3">
    <name type="scientific">Caulobacter flavus</name>
    <dbReference type="NCBI Taxonomy" id="1679497"/>
    <lineage>
        <taxon>Bacteria</taxon>
        <taxon>Pseudomonadati</taxon>
        <taxon>Pseudomonadota</taxon>
        <taxon>Alphaproteobacteria</taxon>
        <taxon>Caulobacterales</taxon>
        <taxon>Caulobacteraceae</taxon>
        <taxon>Caulobacter</taxon>
    </lineage>
</organism>
<sequence length="137" mass="14623">MQGGSGAVIARNRIGEDGAQLAAAVGPYVGPSAARRTYIKNETITRITTIVERLEDDLGHAVYETLVDVPIIRRGGEDSLLTLAVVAASLDRTRPHARYSATGLTHAIHGLIHHLPMMRDRAPEKPIVDLVEGLAGA</sequence>
<proteinExistence type="predicted"/>
<protein>
    <submittedName>
        <fullName evidence="2">Uncharacterized protein</fullName>
    </submittedName>
</protein>
<evidence type="ECO:0000313" key="3">
    <source>
        <dbReference type="Proteomes" id="UP000234483"/>
    </source>
</evidence>
<reference evidence="1 4" key="2">
    <citation type="submission" date="2018-01" db="EMBL/GenBank/DDBJ databases">
        <title>Complete genome sequence of Caulobacter flavus RHGG3.</title>
        <authorList>
            <person name="Yang E."/>
        </authorList>
    </citation>
    <scope>NUCLEOTIDE SEQUENCE [LARGE SCALE GENOMIC DNA]</scope>
    <source>
        <strain evidence="1 4">RHGG3</strain>
    </source>
</reference>
<evidence type="ECO:0000313" key="4">
    <source>
        <dbReference type="Proteomes" id="UP000281192"/>
    </source>
</evidence>
<dbReference type="EMBL" id="PJRQ01000017">
    <property type="protein sequence ID" value="PLR17593.1"/>
    <property type="molecule type" value="Genomic_DNA"/>
</dbReference>
<gene>
    <name evidence="1" type="ORF">C1707_03385</name>
    <name evidence="2" type="ORF">CFHF_09100</name>
</gene>
<dbReference type="Proteomes" id="UP000234483">
    <property type="component" value="Unassembled WGS sequence"/>
</dbReference>